<organism evidence="1 2">
    <name type="scientific">Elizabethkingia argenteiflava</name>
    <dbReference type="NCBI Taxonomy" id="2681556"/>
    <lineage>
        <taxon>Bacteria</taxon>
        <taxon>Pseudomonadati</taxon>
        <taxon>Bacteroidota</taxon>
        <taxon>Flavobacteriia</taxon>
        <taxon>Flavobacteriales</taxon>
        <taxon>Weeksellaceae</taxon>
        <taxon>Elizabethkingia</taxon>
    </lineage>
</organism>
<evidence type="ECO:0000313" key="1">
    <source>
        <dbReference type="EMBL" id="NAW50774.1"/>
    </source>
</evidence>
<gene>
    <name evidence="1" type="ORF">GNY06_05045</name>
</gene>
<name>A0A845PSG7_9FLAO</name>
<accession>A0A845PSG7</accession>
<evidence type="ECO:0000313" key="2">
    <source>
        <dbReference type="Proteomes" id="UP000553459"/>
    </source>
</evidence>
<sequence>MNIFNKISKATKSIWSGEREPNYARLNNGVHSYNYETIRFGLLGLLGSKYYTPQQNLKYYYEKALFLQDCVNLYADFAAQVKIEEVYPDGRAVDNSPYLDFLQEPNIWQNKTDFIKEMVVNTLVYGISVQSGNYFKSGNLRINAQLYNIDFFNISVPEIKNPYVYTRKDIQNLNVIEVLDGGQKRVLKMEELAYFYDTISKRGFSIEGYDSKTFFNPISRIFGILPSIHTILNAQDTMCYLTSNPVSKIISKEEGSIAPLGGKEKLDIERKLNGRGAYGAGIGKIGDIIAAEESLKVLDLTRDNKKLQILEMKENAKDDIRNRYLIPRDFFDDSTYENKQFSEARFILGNVSPITTSWLNEQVNKVPAYFKERGTFLRGTYEHLPSIIEAKTRIKNAGFRDKAESTLKVLEAYEKATQLFPGITYDDFLKDHDLTDFTLD</sequence>
<keyword evidence="2" id="KW-1185">Reference proteome</keyword>
<proteinExistence type="predicted"/>
<reference evidence="1 2" key="1">
    <citation type="submission" date="2019-11" db="EMBL/GenBank/DDBJ databases">
        <title>Characterization of Elizabethkingia argenteiflava sp. nov., isolated from inner surface of Soybean Pods.</title>
        <authorList>
            <person name="Mo S."/>
        </authorList>
    </citation>
    <scope>NUCLEOTIDE SEQUENCE [LARGE SCALE GENOMIC DNA]</scope>
    <source>
        <strain evidence="1 2">YB22</strain>
    </source>
</reference>
<dbReference type="EMBL" id="JAAABJ010000439">
    <property type="protein sequence ID" value="NAW50774.1"/>
    <property type="molecule type" value="Genomic_DNA"/>
</dbReference>
<comment type="caution">
    <text evidence="1">The sequence shown here is derived from an EMBL/GenBank/DDBJ whole genome shotgun (WGS) entry which is preliminary data.</text>
</comment>
<dbReference type="Proteomes" id="UP000553459">
    <property type="component" value="Unassembled WGS sequence"/>
</dbReference>
<protein>
    <submittedName>
        <fullName evidence="1">Phage portal protein</fullName>
    </submittedName>
</protein>
<dbReference type="AlphaFoldDB" id="A0A845PSG7"/>